<proteinExistence type="predicted"/>
<dbReference type="InterPro" id="IPR036097">
    <property type="entry name" value="HisK_dim/P_sf"/>
</dbReference>
<comment type="subcellular location">
    <subcellularLocation>
        <location evidence="2">Cell membrane</location>
        <topology evidence="2">Multi-pass membrane protein</topology>
    </subcellularLocation>
</comment>
<feature type="transmembrane region" description="Helical" evidence="12">
    <location>
        <begin position="21"/>
        <end position="40"/>
    </location>
</feature>
<dbReference type="AlphaFoldDB" id="A0A840X760"/>
<feature type="transmembrane region" description="Helical" evidence="12">
    <location>
        <begin position="233"/>
        <end position="255"/>
    </location>
</feature>
<evidence type="ECO:0000256" key="11">
    <source>
        <dbReference type="ARBA" id="ARBA00023136"/>
    </source>
</evidence>
<feature type="transmembrane region" description="Helical" evidence="12">
    <location>
        <begin position="46"/>
        <end position="63"/>
    </location>
</feature>
<name>A0A840X760_9MICO</name>
<evidence type="ECO:0000256" key="9">
    <source>
        <dbReference type="ARBA" id="ARBA00022989"/>
    </source>
</evidence>
<sequence length="560" mass="59771">MDERGIAARIHDLPPWQRRAVIALLLLGMVMLSWVGLNAVTPDIPIALWWPAAAFAVVAVVASRGRRLGVTILVAVIFTLLNDSVGRPLGLSTAYGVANAIEAAVVCWWLTRHRPFPRMVTLPEAGRFLVAAGMGAAVIAVLAGSAAAVFVGADLLVIVPSLFTSHASAIFAIVPLFLVPLTVPLRAPVWEPIVQSIALVLLTFVVFAPAAALALTFFIITTLMWGAFRLPPLAPAIQTILLAFVATLATSVNVGPFAELVDHDFRGAIIALQLFIMTHAAAGVFVAGQAHDWTATTEALADRERDAQRVAEDLRRLNQQKDDFISAVSHELRTPVTSIIGFSETLLEGDPDPEVKQAGQVIYRNARRLADVIEDVLELSRLSTQRASSRTAETVDLARLLRHCIEDTVGIVPADRQVHVELVGAEHPVLVEAVEQDIVRVCSNILSNAIKFSPAGGAVSVVVTGHSADVQITITDEGPGIPLEEQEAIWSRFYRVQSPAHRAVPGTGLGLPIVRSLMEGRIGGTVALSSDGVRGTTVTVRIPRTPPPTAALQLPVDSAV</sequence>
<evidence type="ECO:0000256" key="8">
    <source>
        <dbReference type="ARBA" id="ARBA00022777"/>
    </source>
</evidence>
<keyword evidence="10" id="KW-0902">Two-component regulatory system</keyword>
<dbReference type="Pfam" id="PF05231">
    <property type="entry name" value="MASE1"/>
    <property type="match status" value="1"/>
</dbReference>
<dbReference type="InterPro" id="IPR003661">
    <property type="entry name" value="HisK_dim/P_dom"/>
</dbReference>
<evidence type="ECO:0000256" key="10">
    <source>
        <dbReference type="ARBA" id="ARBA00023012"/>
    </source>
</evidence>
<dbReference type="GO" id="GO:0005886">
    <property type="term" value="C:plasma membrane"/>
    <property type="evidence" value="ECO:0007669"/>
    <property type="project" value="UniProtKB-SubCell"/>
</dbReference>
<dbReference type="InterPro" id="IPR050736">
    <property type="entry name" value="Sensor_HK_Regulatory"/>
</dbReference>
<evidence type="ECO:0000256" key="3">
    <source>
        <dbReference type="ARBA" id="ARBA00012438"/>
    </source>
</evidence>
<dbReference type="Pfam" id="PF02518">
    <property type="entry name" value="HATPase_c"/>
    <property type="match status" value="1"/>
</dbReference>
<dbReference type="PROSITE" id="PS50109">
    <property type="entry name" value="HIS_KIN"/>
    <property type="match status" value="1"/>
</dbReference>
<reference evidence="14 15" key="1">
    <citation type="submission" date="2020-08" db="EMBL/GenBank/DDBJ databases">
        <title>Sequencing the genomes of 1000 actinobacteria strains.</title>
        <authorList>
            <person name="Klenk H.-P."/>
        </authorList>
    </citation>
    <scope>NUCLEOTIDE SEQUENCE [LARGE SCALE GENOMIC DNA]</scope>
    <source>
        <strain evidence="14 15">DSM 23889</strain>
    </source>
</reference>
<dbReference type="SMART" id="SM00387">
    <property type="entry name" value="HATPase_c"/>
    <property type="match status" value="1"/>
</dbReference>
<dbReference type="CDD" id="cd00082">
    <property type="entry name" value="HisKA"/>
    <property type="match status" value="1"/>
</dbReference>
<dbReference type="InterPro" id="IPR003594">
    <property type="entry name" value="HATPase_dom"/>
</dbReference>
<feature type="transmembrane region" description="Helical" evidence="12">
    <location>
        <begin position="197"/>
        <end position="227"/>
    </location>
</feature>
<evidence type="ECO:0000256" key="7">
    <source>
        <dbReference type="ARBA" id="ARBA00022692"/>
    </source>
</evidence>
<dbReference type="FunFam" id="1.10.287.130:FF:000001">
    <property type="entry name" value="Two-component sensor histidine kinase"/>
    <property type="match status" value="1"/>
</dbReference>
<feature type="domain" description="Histidine kinase" evidence="13">
    <location>
        <begin position="327"/>
        <end position="546"/>
    </location>
</feature>
<organism evidence="14 15">
    <name type="scientific">Microcella frigidaquae</name>
    <dbReference type="NCBI Taxonomy" id="424758"/>
    <lineage>
        <taxon>Bacteria</taxon>
        <taxon>Bacillati</taxon>
        <taxon>Actinomycetota</taxon>
        <taxon>Actinomycetes</taxon>
        <taxon>Micrococcales</taxon>
        <taxon>Microbacteriaceae</taxon>
        <taxon>Microcella</taxon>
    </lineage>
</organism>
<keyword evidence="11 12" id="KW-0472">Membrane</keyword>
<evidence type="ECO:0000256" key="12">
    <source>
        <dbReference type="SAM" id="Phobius"/>
    </source>
</evidence>
<protein>
    <recommendedName>
        <fullName evidence="3">histidine kinase</fullName>
        <ecNumber evidence="3">2.7.13.3</ecNumber>
    </recommendedName>
</protein>
<evidence type="ECO:0000313" key="14">
    <source>
        <dbReference type="EMBL" id="MBB5618081.1"/>
    </source>
</evidence>
<dbReference type="InterPro" id="IPR036890">
    <property type="entry name" value="HATPase_C_sf"/>
</dbReference>
<dbReference type="PRINTS" id="PR00344">
    <property type="entry name" value="BCTRLSENSOR"/>
</dbReference>
<evidence type="ECO:0000313" key="15">
    <source>
        <dbReference type="Proteomes" id="UP000552883"/>
    </source>
</evidence>
<dbReference type="GO" id="GO:0000155">
    <property type="term" value="F:phosphorelay sensor kinase activity"/>
    <property type="evidence" value="ECO:0007669"/>
    <property type="project" value="InterPro"/>
</dbReference>
<keyword evidence="4" id="KW-1003">Cell membrane</keyword>
<keyword evidence="6" id="KW-0808">Transferase</keyword>
<dbReference type="Gene3D" id="1.10.287.130">
    <property type="match status" value="1"/>
</dbReference>
<evidence type="ECO:0000256" key="6">
    <source>
        <dbReference type="ARBA" id="ARBA00022679"/>
    </source>
</evidence>
<dbReference type="SUPFAM" id="SSF47384">
    <property type="entry name" value="Homodimeric domain of signal transducing histidine kinase"/>
    <property type="match status" value="1"/>
</dbReference>
<feature type="transmembrane region" description="Helical" evidence="12">
    <location>
        <begin position="130"/>
        <end position="151"/>
    </location>
</feature>
<accession>A0A840X760</accession>
<feature type="transmembrane region" description="Helical" evidence="12">
    <location>
        <begin position="68"/>
        <end position="85"/>
    </location>
</feature>
<comment type="caution">
    <text evidence="14">The sequence shown here is derived from an EMBL/GenBank/DDBJ whole genome shotgun (WGS) entry which is preliminary data.</text>
</comment>
<dbReference type="PANTHER" id="PTHR43711:SF1">
    <property type="entry name" value="HISTIDINE KINASE 1"/>
    <property type="match status" value="1"/>
</dbReference>
<dbReference type="Pfam" id="PF00512">
    <property type="entry name" value="HisKA"/>
    <property type="match status" value="1"/>
</dbReference>
<keyword evidence="7 12" id="KW-0812">Transmembrane</keyword>
<feature type="transmembrane region" description="Helical" evidence="12">
    <location>
        <begin position="267"/>
        <end position="288"/>
    </location>
</feature>
<keyword evidence="15" id="KW-1185">Reference proteome</keyword>
<dbReference type="EC" id="2.7.13.3" evidence="3"/>
<gene>
    <name evidence="14" type="ORF">BJ959_001577</name>
</gene>
<keyword evidence="5" id="KW-0597">Phosphoprotein</keyword>
<evidence type="ECO:0000256" key="4">
    <source>
        <dbReference type="ARBA" id="ARBA00022475"/>
    </source>
</evidence>
<dbReference type="SMART" id="SM00388">
    <property type="entry name" value="HisKA"/>
    <property type="match status" value="1"/>
</dbReference>
<dbReference type="Gene3D" id="3.30.565.10">
    <property type="entry name" value="Histidine kinase-like ATPase, C-terminal domain"/>
    <property type="match status" value="1"/>
</dbReference>
<feature type="transmembrane region" description="Helical" evidence="12">
    <location>
        <begin position="91"/>
        <end position="110"/>
    </location>
</feature>
<dbReference type="SUPFAM" id="SSF55874">
    <property type="entry name" value="ATPase domain of HSP90 chaperone/DNA topoisomerase II/histidine kinase"/>
    <property type="match status" value="1"/>
</dbReference>
<dbReference type="InterPro" id="IPR004358">
    <property type="entry name" value="Sig_transdc_His_kin-like_C"/>
</dbReference>
<dbReference type="EMBL" id="JACHBS010000001">
    <property type="protein sequence ID" value="MBB5618081.1"/>
    <property type="molecule type" value="Genomic_DNA"/>
</dbReference>
<dbReference type="RefSeq" id="WP_153982906.1">
    <property type="nucleotide sequence ID" value="NZ_BAAANZ010000014.1"/>
</dbReference>
<dbReference type="CDD" id="cd00075">
    <property type="entry name" value="HATPase"/>
    <property type="match status" value="1"/>
</dbReference>
<comment type="catalytic activity">
    <reaction evidence="1">
        <text>ATP + protein L-histidine = ADP + protein N-phospho-L-histidine.</text>
        <dbReference type="EC" id="2.7.13.3"/>
    </reaction>
</comment>
<evidence type="ECO:0000256" key="1">
    <source>
        <dbReference type="ARBA" id="ARBA00000085"/>
    </source>
</evidence>
<dbReference type="InterPro" id="IPR005467">
    <property type="entry name" value="His_kinase_dom"/>
</dbReference>
<dbReference type="PANTHER" id="PTHR43711">
    <property type="entry name" value="TWO-COMPONENT HISTIDINE KINASE"/>
    <property type="match status" value="1"/>
</dbReference>
<dbReference type="Proteomes" id="UP000552883">
    <property type="component" value="Unassembled WGS sequence"/>
</dbReference>
<evidence type="ECO:0000256" key="2">
    <source>
        <dbReference type="ARBA" id="ARBA00004651"/>
    </source>
</evidence>
<keyword evidence="9 12" id="KW-1133">Transmembrane helix</keyword>
<keyword evidence="8 14" id="KW-0418">Kinase</keyword>
<feature type="transmembrane region" description="Helical" evidence="12">
    <location>
        <begin position="163"/>
        <end position="185"/>
    </location>
</feature>
<evidence type="ECO:0000256" key="5">
    <source>
        <dbReference type="ARBA" id="ARBA00022553"/>
    </source>
</evidence>
<evidence type="ECO:0000259" key="13">
    <source>
        <dbReference type="PROSITE" id="PS50109"/>
    </source>
</evidence>
<dbReference type="InterPro" id="IPR007895">
    <property type="entry name" value="MASE1"/>
</dbReference>
<dbReference type="OrthoDB" id="9757990at2"/>